<accession>A0A0S2KIA4</accession>
<sequence length="297" mass="33549">MANNSINHYCIADLYIRVIFQDTAIDNVNLLPSFEPFRYSGEPKDLFFQLVINDTLTEVPEERRKRIRAFETGNGDTIVDRLDNGGYQYIIKSLDGQTCCLLQTDKDFSNCVCRLQGDYNMRYFGLQNALMMIFSFGGSRYETLLIHASLVRQNGYGYAFNAKSGTGKSTHVSLWLRYIPGCDLMNDDNPIIRIIDGKPYIYGSPWSGKTPCYRNVKARLGAITRIDRAPANSIDKLSPIEAFTSLLPSCSSMKWDSDIYNKACDTITRIVETTGIYTLHCLPNQEAAILCNKTIAK</sequence>
<protein>
    <recommendedName>
        <fullName evidence="3">Phosphoenolpyruvate carboxykinase</fullName>
    </recommendedName>
</protein>
<evidence type="ECO:0000313" key="1">
    <source>
        <dbReference type="EMBL" id="ALO48045.1"/>
    </source>
</evidence>
<dbReference type="STRING" id="76123.AS203_02170"/>
<keyword evidence="2" id="KW-1185">Reference proteome</keyword>
<dbReference type="AlphaFoldDB" id="A0A0S2KIA4"/>
<evidence type="ECO:0008006" key="3">
    <source>
        <dbReference type="Google" id="ProtNLM"/>
    </source>
</evidence>
<dbReference type="SUPFAM" id="SSF53795">
    <property type="entry name" value="PEP carboxykinase-like"/>
    <property type="match status" value="1"/>
</dbReference>
<gene>
    <name evidence="1" type="ORF">AS203_02170</name>
</gene>
<dbReference type="OrthoDB" id="384098at2"/>
<dbReference type="RefSeq" id="WP_025065728.1">
    <property type="nucleotide sequence ID" value="NZ_CP013195.1"/>
</dbReference>
<reference evidence="2" key="1">
    <citation type="submission" date="2015-11" db="EMBL/GenBank/DDBJ databases">
        <authorList>
            <person name="Holder M.E."/>
            <person name="Ajami N.J."/>
            <person name="Petrosino J.F."/>
        </authorList>
    </citation>
    <scope>NUCLEOTIDE SEQUENCE [LARGE SCALE GENOMIC DNA]</scope>
    <source>
        <strain evidence="2">F0113</strain>
    </source>
</reference>
<name>A0A0S2KIA4_9BACT</name>
<dbReference type="InterPro" id="IPR027417">
    <property type="entry name" value="P-loop_NTPase"/>
</dbReference>
<dbReference type="KEGG" id="peo:AS203_02170"/>
<proteinExistence type="predicted"/>
<dbReference type="eggNOG" id="ENOG502ZDY4">
    <property type="taxonomic scope" value="Bacteria"/>
</dbReference>
<dbReference type="Gene3D" id="3.40.50.300">
    <property type="entry name" value="P-loop containing nucleotide triphosphate hydrolases"/>
    <property type="match status" value="1"/>
</dbReference>
<dbReference type="Proteomes" id="UP000056252">
    <property type="component" value="Chromosome"/>
</dbReference>
<evidence type="ECO:0000313" key="2">
    <source>
        <dbReference type="Proteomes" id="UP000056252"/>
    </source>
</evidence>
<dbReference type="EMBL" id="CP013195">
    <property type="protein sequence ID" value="ALO48045.1"/>
    <property type="molecule type" value="Genomic_DNA"/>
</dbReference>
<organism evidence="1 2">
    <name type="scientific">Hoylesella enoeca</name>
    <dbReference type="NCBI Taxonomy" id="76123"/>
    <lineage>
        <taxon>Bacteria</taxon>
        <taxon>Pseudomonadati</taxon>
        <taxon>Bacteroidota</taxon>
        <taxon>Bacteroidia</taxon>
        <taxon>Bacteroidales</taxon>
        <taxon>Prevotellaceae</taxon>
        <taxon>Hoylesella</taxon>
    </lineage>
</organism>